<evidence type="ECO:0000313" key="2">
    <source>
        <dbReference type="Proteomes" id="UP000321393"/>
    </source>
</evidence>
<dbReference type="AlphaFoldDB" id="A0A5A7SSZ5"/>
<dbReference type="OrthoDB" id="1114110at2759"/>
<comment type="caution">
    <text evidence="1">The sequence shown here is derived from an EMBL/GenBank/DDBJ whole genome shotgun (WGS) entry which is preliminary data.</text>
</comment>
<name>A0A5A7SSZ5_CUCMM</name>
<evidence type="ECO:0008006" key="3">
    <source>
        <dbReference type="Google" id="ProtNLM"/>
    </source>
</evidence>
<evidence type="ECO:0000313" key="1">
    <source>
        <dbReference type="EMBL" id="KAA0032477.1"/>
    </source>
</evidence>
<protein>
    <recommendedName>
        <fullName evidence="3">Envelope-like protein</fullName>
    </recommendedName>
</protein>
<reference evidence="1 2" key="1">
    <citation type="submission" date="2019-08" db="EMBL/GenBank/DDBJ databases">
        <title>Draft genome sequences of two oriental melons (Cucumis melo L. var makuwa).</title>
        <authorList>
            <person name="Kwon S.-Y."/>
        </authorList>
    </citation>
    <scope>NUCLEOTIDE SEQUENCE [LARGE SCALE GENOMIC DNA]</scope>
    <source>
        <strain evidence="2">cv. SW 3</strain>
        <tissue evidence="1">Leaf</tissue>
    </source>
</reference>
<sequence length="310" mass="34389">MFDILRLLSFKDDCSSLETQSTHFLEDSTIVIPSKSTMANTRKGNYQTHSSKAVDKALVSQTNMHGVRMRGRLFKSTPTRRPYHLPSKKIQVNISKSSPLSMHVENVAHSAAKDVETAPNVFESHISEMDLDGRDDVPLARLLRKGLLSNVEPSRTADLVTSVHSHESSSYEEIIIPTLGDPPVLNKEACQSGRSPPVRSLIWVDPLVDDQHSVPNSNPVGESIENLCGNFASLANQNPTDVDVHVKPTDTCAPDNVEPDIGIANWFPSSHASSVYDVLWTFLYQICNDETVKSSSFIETCLQNYKYTYS</sequence>
<dbReference type="Proteomes" id="UP000321393">
    <property type="component" value="Unassembled WGS sequence"/>
</dbReference>
<proteinExistence type="predicted"/>
<accession>A0A5A7SSZ5</accession>
<organism evidence="1 2">
    <name type="scientific">Cucumis melo var. makuwa</name>
    <name type="common">Oriental melon</name>
    <dbReference type="NCBI Taxonomy" id="1194695"/>
    <lineage>
        <taxon>Eukaryota</taxon>
        <taxon>Viridiplantae</taxon>
        <taxon>Streptophyta</taxon>
        <taxon>Embryophyta</taxon>
        <taxon>Tracheophyta</taxon>
        <taxon>Spermatophyta</taxon>
        <taxon>Magnoliopsida</taxon>
        <taxon>eudicotyledons</taxon>
        <taxon>Gunneridae</taxon>
        <taxon>Pentapetalae</taxon>
        <taxon>rosids</taxon>
        <taxon>fabids</taxon>
        <taxon>Cucurbitales</taxon>
        <taxon>Cucurbitaceae</taxon>
        <taxon>Benincaseae</taxon>
        <taxon>Cucumis</taxon>
    </lineage>
</organism>
<gene>
    <name evidence="1" type="ORF">E6C27_scaffold500G00010</name>
</gene>
<dbReference type="EMBL" id="SSTE01021481">
    <property type="protein sequence ID" value="KAA0032477.1"/>
    <property type="molecule type" value="Genomic_DNA"/>
</dbReference>